<dbReference type="InterPro" id="IPR036770">
    <property type="entry name" value="Ankyrin_rpt-contain_sf"/>
</dbReference>
<dbReference type="EMBL" id="JAHRIM010021758">
    <property type="protein sequence ID" value="MEQ2263183.1"/>
    <property type="molecule type" value="Genomic_DNA"/>
</dbReference>
<gene>
    <name evidence="6" type="ORF">XENORESO_004233</name>
</gene>
<evidence type="ECO:0000256" key="2">
    <source>
        <dbReference type="ARBA" id="ARBA00022737"/>
    </source>
</evidence>
<accession>A0ABV0W2L3</accession>
<name>A0ABV0W2L3_9TELE</name>
<sequence>LKSFQQHPENLKLEPRGMEAEICNAGIAMDSGNPLLRAVFLRRLRLTRLLLEGGAYINESDSQGQTPLMVACRTKHTDSQSASRVKLIQFLLERGADPNIQDKEGRSALMHACREQAGPEVVSLLLASGADISLEDQSGTSALVYAVMAGDWKVLKLLLDTCKAKGKEVIIITTDTFPNGNLTPKQYLSMPVADPVDQPDPITATAPASPSEIQLITSPQCTSSSLCPPKHVFSFKEGQICGASSHPCSPSRFQGLGQAVPGGLHQPLQRLNSEPWLKIPTSLLTEQQQATFNQSEDISLKVPNMEKGSSSSPKSFRHYERRSAKDRSIENGKNDCTEGHMISLSGLLSSHFASHPNLHSEIHGTDPVACSSTLSSGSNLGTTFHSMASSRLNNVIQTHRLSADIYGSDPQLSVDIQNLSEEQREKAPLDGKKLAPLRCSTTVGSRESLKGHNKRVFSLYERRGSGTFLLDHNHQARPRSLPPLTNNSIVNVSDNSLGNRNSFSEKELGQKGFLPCAPPGHPKELTRRMLLRRHSMQTEQFKSSV</sequence>
<dbReference type="PROSITE" id="PS50088">
    <property type="entry name" value="ANK_REPEAT"/>
    <property type="match status" value="3"/>
</dbReference>
<evidence type="ECO:0000256" key="3">
    <source>
        <dbReference type="ARBA" id="ARBA00023043"/>
    </source>
</evidence>
<dbReference type="PANTHER" id="PTHR24156">
    <property type="entry name" value="ANK_REP_REGION DOMAIN-CONTAINING PROTEIN"/>
    <property type="match status" value="1"/>
</dbReference>
<feature type="repeat" description="ANK" evidence="4">
    <location>
        <begin position="63"/>
        <end position="103"/>
    </location>
</feature>
<keyword evidence="7" id="KW-1185">Reference proteome</keyword>
<dbReference type="SMART" id="SM00248">
    <property type="entry name" value="ANK"/>
    <property type="match status" value="4"/>
</dbReference>
<evidence type="ECO:0000256" key="4">
    <source>
        <dbReference type="PROSITE-ProRule" id="PRU00023"/>
    </source>
</evidence>
<comment type="similarity">
    <text evidence="1">Belongs to the ANKRD34 family.</text>
</comment>
<comment type="caution">
    <text evidence="6">The sequence shown here is derived from an EMBL/GenBank/DDBJ whole genome shotgun (WGS) entry which is preliminary data.</text>
</comment>
<feature type="repeat" description="ANK" evidence="4">
    <location>
        <begin position="104"/>
        <end position="137"/>
    </location>
</feature>
<keyword evidence="2" id="KW-0677">Repeat</keyword>
<organism evidence="6 7">
    <name type="scientific">Xenotaenia resolanae</name>
    <dbReference type="NCBI Taxonomy" id="208358"/>
    <lineage>
        <taxon>Eukaryota</taxon>
        <taxon>Metazoa</taxon>
        <taxon>Chordata</taxon>
        <taxon>Craniata</taxon>
        <taxon>Vertebrata</taxon>
        <taxon>Euteleostomi</taxon>
        <taxon>Actinopterygii</taxon>
        <taxon>Neopterygii</taxon>
        <taxon>Teleostei</taxon>
        <taxon>Neoteleostei</taxon>
        <taxon>Acanthomorphata</taxon>
        <taxon>Ovalentaria</taxon>
        <taxon>Atherinomorphae</taxon>
        <taxon>Cyprinodontiformes</taxon>
        <taxon>Goodeidae</taxon>
        <taxon>Xenotaenia</taxon>
    </lineage>
</organism>
<feature type="compositionally biased region" description="Basic and acidic residues" evidence="5">
    <location>
        <begin position="317"/>
        <end position="335"/>
    </location>
</feature>
<evidence type="ECO:0000313" key="7">
    <source>
        <dbReference type="Proteomes" id="UP001444071"/>
    </source>
</evidence>
<protein>
    <recommendedName>
        <fullName evidence="8">Ankyrin repeat domain 34Ba</fullName>
    </recommendedName>
</protein>
<feature type="non-terminal residue" evidence="6">
    <location>
        <position position="1"/>
    </location>
</feature>
<dbReference type="PANTHER" id="PTHR24156:SF1">
    <property type="entry name" value="ANKYRIN REPEAT DOMAIN-CONTAINING PROTEIN 34B"/>
    <property type="match status" value="1"/>
</dbReference>
<evidence type="ECO:0000256" key="1">
    <source>
        <dbReference type="ARBA" id="ARBA00010029"/>
    </source>
</evidence>
<feature type="region of interest" description="Disordered" evidence="5">
    <location>
        <begin position="294"/>
        <end position="335"/>
    </location>
</feature>
<dbReference type="PROSITE" id="PS50297">
    <property type="entry name" value="ANK_REP_REGION"/>
    <property type="match status" value="2"/>
</dbReference>
<dbReference type="Proteomes" id="UP001444071">
    <property type="component" value="Unassembled WGS sequence"/>
</dbReference>
<dbReference type="InterPro" id="IPR002110">
    <property type="entry name" value="Ankyrin_rpt"/>
</dbReference>
<reference evidence="6 7" key="1">
    <citation type="submission" date="2021-06" db="EMBL/GenBank/DDBJ databases">
        <authorList>
            <person name="Palmer J.M."/>
        </authorList>
    </citation>
    <scope>NUCLEOTIDE SEQUENCE [LARGE SCALE GENOMIC DNA]</scope>
    <source>
        <strain evidence="6 7">XR_2019</strain>
        <tissue evidence="6">Muscle</tissue>
    </source>
</reference>
<dbReference type="Pfam" id="PF12796">
    <property type="entry name" value="Ank_2"/>
    <property type="match status" value="1"/>
</dbReference>
<dbReference type="SUPFAM" id="SSF48403">
    <property type="entry name" value="Ankyrin repeat"/>
    <property type="match status" value="1"/>
</dbReference>
<evidence type="ECO:0008006" key="8">
    <source>
        <dbReference type="Google" id="ProtNLM"/>
    </source>
</evidence>
<dbReference type="InterPro" id="IPR042637">
    <property type="entry name" value="AN34A/B/C"/>
</dbReference>
<evidence type="ECO:0000313" key="6">
    <source>
        <dbReference type="EMBL" id="MEQ2263183.1"/>
    </source>
</evidence>
<feature type="repeat" description="ANK" evidence="4">
    <location>
        <begin position="30"/>
        <end position="62"/>
    </location>
</feature>
<dbReference type="Gene3D" id="1.25.40.20">
    <property type="entry name" value="Ankyrin repeat-containing domain"/>
    <property type="match status" value="1"/>
</dbReference>
<keyword evidence="3 4" id="KW-0040">ANK repeat</keyword>
<proteinExistence type="inferred from homology"/>
<evidence type="ECO:0000256" key="5">
    <source>
        <dbReference type="SAM" id="MobiDB-lite"/>
    </source>
</evidence>